<evidence type="ECO:0000313" key="7">
    <source>
        <dbReference type="Proteomes" id="UP000324065"/>
    </source>
</evidence>
<dbReference type="SMART" id="SM00052">
    <property type="entry name" value="EAL"/>
    <property type="match status" value="1"/>
</dbReference>
<dbReference type="RefSeq" id="WP_150063060.1">
    <property type="nucleotide sequence ID" value="NZ_JACHII010000012.1"/>
</dbReference>
<dbReference type="PROSITE" id="PS50887">
    <property type="entry name" value="GGDEF"/>
    <property type="match status" value="1"/>
</dbReference>
<dbReference type="InterPro" id="IPR013656">
    <property type="entry name" value="PAS_4"/>
</dbReference>
<sequence length="856" mass="93340">MTSPPEKSVRGDTASAGGVHGEVRGDDVVRLDGVSADRFAQTVPGILFQRVRAPDGTLSYPYVSPSLATYVGYRADEVKVARDGCLDFIHWADRDTYLHRVRESARTGERCPEEFRAIGSDGEVRWLMGASVPEMDADGRVIWHGTLIDVTDRKRAEHWLAMIMDHAADVIVTLDEDGLIEQVNAASVGVFGRDPDDLIGKPVSVLMPQLEQGNLMGLLRRYLIQGERTLVGAGPREMLGRRADDRLFPIEVLLSEVLTEGRRLFIAVVRDVTERKAAEAALLESQRRLATIADTLQGLVFQFALKPDGSLRVLFVSGSVLKAIGQTADAVIQDAEALYGAMPADQRAVFMKAMARSARTLEPMEGDYSLIAQDGSRLWLRGSSRPRRGESGDVIWEGVALDVTERRQVERRVLYLAYHDPLTGLGNRSQLLERFRDLAPVSGGDAGCARRIALLSIRLDRLSIINATLGHTMGDLVVQTVARRLRETLPEGAMLFRAGGGRFLALVPDCGADADVSRLGDRLIGLFQHPVEANGHAHDLSVSVGASVGPDHGDDPETLIMHADAALHQAKQAGGGRPWLYTEDIGEQAARVLTMRHRMRVALERNEFRAYFQPQLDLASNRIVGTEALARWVPEDGPPVGPGEFIPIAEEYGLIDAICLRILEDACRWTQRWNALGLGPISVAVNISGRQFHDPERLIGTVDHALNTLGLEPAALELELTESTAMNDPENASTVIRMFHERGVGCCIDDFGTGYSSLSVLKRFALTKLKVDRSFVCDVTTDANDAAICGAIIAMGRALNLKVCAEGVETEDQLAFLRAQACDQVQGFLIARALPPDDLEALLRQGVTAGAVGERA</sequence>
<dbReference type="Pfam" id="PF00563">
    <property type="entry name" value="EAL"/>
    <property type="match status" value="1"/>
</dbReference>
<dbReference type="InterPro" id="IPR052155">
    <property type="entry name" value="Biofilm_reg_signaling"/>
</dbReference>
<feature type="region of interest" description="Disordered" evidence="1">
    <location>
        <begin position="1"/>
        <end position="21"/>
    </location>
</feature>
<dbReference type="SUPFAM" id="SSF55785">
    <property type="entry name" value="PYP-like sensor domain (PAS domain)"/>
    <property type="match status" value="3"/>
</dbReference>
<feature type="domain" description="PAC" evidence="3">
    <location>
        <begin position="364"/>
        <end position="415"/>
    </location>
</feature>
<dbReference type="PROSITE" id="PS50113">
    <property type="entry name" value="PAC"/>
    <property type="match status" value="2"/>
</dbReference>
<feature type="domain" description="PAC" evidence="3">
    <location>
        <begin position="111"/>
        <end position="162"/>
    </location>
</feature>
<dbReference type="SUPFAM" id="SSF141868">
    <property type="entry name" value="EAL domain-like"/>
    <property type="match status" value="1"/>
</dbReference>
<protein>
    <submittedName>
        <fullName evidence="6">EAL domain-containing protein</fullName>
    </submittedName>
</protein>
<dbReference type="SMART" id="SM00091">
    <property type="entry name" value="PAS"/>
    <property type="match status" value="2"/>
</dbReference>
<evidence type="ECO:0000259" key="5">
    <source>
        <dbReference type="PROSITE" id="PS50887"/>
    </source>
</evidence>
<proteinExistence type="predicted"/>
<evidence type="ECO:0000259" key="4">
    <source>
        <dbReference type="PROSITE" id="PS50883"/>
    </source>
</evidence>
<dbReference type="EMBL" id="VWPJ01000013">
    <property type="protein sequence ID" value="KAA5604928.1"/>
    <property type="molecule type" value="Genomic_DNA"/>
</dbReference>
<dbReference type="NCBIfam" id="TIGR00229">
    <property type="entry name" value="sensory_box"/>
    <property type="match status" value="3"/>
</dbReference>
<feature type="domain" description="PAS" evidence="2">
    <location>
        <begin position="156"/>
        <end position="209"/>
    </location>
</feature>
<dbReference type="Proteomes" id="UP000324065">
    <property type="component" value="Unassembled WGS sequence"/>
</dbReference>
<dbReference type="CDD" id="cd01949">
    <property type="entry name" value="GGDEF"/>
    <property type="match status" value="1"/>
</dbReference>
<dbReference type="InterPro" id="IPR013655">
    <property type="entry name" value="PAS_fold_3"/>
</dbReference>
<dbReference type="CDD" id="cd01948">
    <property type="entry name" value="EAL"/>
    <property type="match status" value="1"/>
</dbReference>
<evidence type="ECO:0000259" key="3">
    <source>
        <dbReference type="PROSITE" id="PS50113"/>
    </source>
</evidence>
<dbReference type="SMART" id="SM00267">
    <property type="entry name" value="GGDEF"/>
    <property type="match status" value="1"/>
</dbReference>
<evidence type="ECO:0000259" key="2">
    <source>
        <dbReference type="PROSITE" id="PS50112"/>
    </source>
</evidence>
<dbReference type="Gene3D" id="3.30.70.270">
    <property type="match status" value="1"/>
</dbReference>
<dbReference type="InterPro" id="IPR043128">
    <property type="entry name" value="Rev_trsase/Diguanyl_cyclase"/>
</dbReference>
<dbReference type="InterPro" id="IPR000700">
    <property type="entry name" value="PAS-assoc_C"/>
</dbReference>
<dbReference type="InterPro" id="IPR001610">
    <property type="entry name" value="PAC"/>
</dbReference>
<dbReference type="PANTHER" id="PTHR44757">
    <property type="entry name" value="DIGUANYLATE CYCLASE DGCP"/>
    <property type="match status" value="1"/>
</dbReference>
<dbReference type="PROSITE" id="PS50883">
    <property type="entry name" value="EAL"/>
    <property type="match status" value="1"/>
</dbReference>
<dbReference type="InterPro" id="IPR029787">
    <property type="entry name" value="Nucleotide_cyclase"/>
</dbReference>
<feature type="domain" description="EAL" evidence="4">
    <location>
        <begin position="592"/>
        <end position="847"/>
    </location>
</feature>
<keyword evidence="7" id="KW-1185">Reference proteome</keyword>
<gene>
    <name evidence="6" type="ORF">F1188_14025</name>
</gene>
<feature type="domain" description="GGDEF" evidence="5">
    <location>
        <begin position="450"/>
        <end position="583"/>
    </location>
</feature>
<dbReference type="InterPro" id="IPR000160">
    <property type="entry name" value="GGDEF_dom"/>
</dbReference>
<dbReference type="SMART" id="SM00086">
    <property type="entry name" value="PAC"/>
    <property type="match status" value="3"/>
</dbReference>
<dbReference type="SUPFAM" id="SSF55073">
    <property type="entry name" value="Nucleotide cyclase"/>
    <property type="match status" value="1"/>
</dbReference>
<dbReference type="Gene3D" id="3.30.450.20">
    <property type="entry name" value="PAS domain"/>
    <property type="match status" value="3"/>
</dbReference>
<dbReference type="InterPro" id="IPR001633">
    <property type="entry name" value="EAL_dom"/>
</dbReference>
<dbReference type="PROSITE" id="PS50112">
    <property type="entry name" value="PAS"/>
    <property type="match status" value="1"/>
</dbReference>
<comment type="caution">
    <text evidence="6">The sequence shown here is derived from an EMBL/GenBank/DDBJ whole genome shotgun (WGS) entry which is preliminary data.</text>
</comment>
<accession>A0A5M6IBD2</accession>
<dbReference type="OrthoDB" id="7251575at2"/>
<dbReference type="AlphaFoldDB" id="A0A5M6IBD2"/>
<dbReference type="Pfam" id="PF08447">
    <property type="entry name" value="PAS_3"/>
    <property type="match status" value="2"/>
</dbReference>
<evidence type="ECO:0000313" key="6">
    <source>
        <dbReference type="EMBL" id="KAA5604928.1"/>
    </source>
</evidence>
<dbReference type="PANTHER" id="PTHR44757:SF2">
    <property type="entry name" value="BIOFILM ARCHITECTURE MAINTENANCE PROTEIN MBAA"/>
    <property type="match status" value="1"/>
</dbReference>
<dbReference type="Gene3D" id="3.20.20.450">
    <property type="entry name" value="EAL domain"/>
    <property type="match status" value="1"/>
</dbReference>
<reference evidence="6 7" key="1">
    <citation type="submission" date="2019-09" db="EMBL/GenBank/DDBJ databases">
        <title>Genome sequence of Roseospira marina, one of the more divergent members of the non-sulfur purple photosynthetic bacterial family, the Rhodospirillaceae.</title>
        <authorList>
            <person name="Meyer T."/>
            <person name="Kyndt J."/>
        </authorList>
    </citation>
    <scope>NUCLEOTIDE SEQUENCE [LARGE SCALE GENOMIC DNA]</scope>
    <source>
        <strain evidence="6 7">DSM 15113</strain>
    </source>
</reference>
<organism evidence="6 7">
    <name type="scientific">Roseospira marina</name>
    <dbReference type="NCBI Taxonomy" id="140057"/>
    <lineage>
        <taxon>Bacteria</taxon>
        <taxon>Pseudomonadati</taxon>
        <taxon>Pseudomonadota</taxon>
        <taxon>Alphaproteobacteria</taxon>
        <taxon>Rhodospirillales</taxon>
        <taxon>Rhodospirillaceae</taxon>
        <taxon>Roseospira</taxon>
    </lineage>
</organism>
<name>A0A5M6IBD2_9PROT</name>
<dbReference type="Pfam" id="PF08448">
    <property type="entry name" value="PAS_4"/>
    <property type="match status" value="1"/>
</dbReference>
<dbReference type="NCBIfam" id="TIGR00254">
    <property type="entry name" value="GGDEF"/>
    <property type="match status" value="1"/>
</dbReference>
<dbReference type="CDD" id="cd00130">
    <property type="entry name" value="PAS"/>
    <property type="match status" value="3"/>
</dbReference>
<dbReference type="InterPro" id="IPR035965">
    <property type="entry name" value="PAS-like_dom_sf"/>
</dbReference>
<dbReference type="InterPro" id="IPR000014">
    <property type="entry name" value="PAS"/>
</dbReference>
<dbReference type="Pfam" id="PF00990">
    <property type="entry name" value="GGDEF"/>
    <property type="match status" value="1"/>
</dbReference>
<evidence type="ECO:0000256" key="1">
    <source>
        <dbReference type="SAM" id="MobiDB-lite"/>
    </source>
</evidence>
<dbReference type="InterPro" id="IPR035919">
    <property type="entry name" value="EAL_sf"/>
</dbReference>